<keyword evidence="9" id="KW-1185">Reference proteome</keyword>
<feature type="transmembrane region" description="Helical" evidence="6">
    <location>
        <begin position="374"/>
        <end position="395"/>
    </location>
</feature>
<comment type="subcellular location">
    <subcellularLocation>
        <location evidence="1">Cell membrane</location>
        <topology evidence="1">Multi-pass membrane protein</topology>
    </subcellularLocation>
</comment>
<feature type="transmembrane region" description="Helical" evidence="6">
    <location>
        <begin position="12"/>
        <end position="35"/>
    </location>
</feature>
<dbReference type="RefSeq" id="WP_284387514.1">
    <property type="nucleotide sequence ID" value="NZ_BSNG01000001.1"/>
</dbReference>
<dbReference type="EMBL" id="BSNG01000001">
    <property type="protein sequence ID" value="GLQ08525.1"/>
    <property type="molecule type" value="Genomic_DNA"/>
</dbReference>
<reference evidence="8" key="1">
    <citation type="journal article" date="2014" name="Int. J. Syst. Evol. Microbiol.">
        <title>Complete genome of a new Firmicutes species belonging to the dominant human colonic microbiota ('Ruminococcus bicirculans') reveals two chromosomes and a selective capacity to utilize plant glucans.</title>
        <authorList>
            <consortium name="NISC Comparative Sequencing Program"/>
            <person name="Wegmann U."/>
            <person name="Louis P."/>
            <person name="Goesmann A."/>
            <person name="Henrissat B."/>
            <person name="Duncan S.H."/>
            <person name="Flint H.J."/>
        </authorList>
    </citation>
    <scope>NUCLEOTIDE SEQUENCE</scope>
    <source>
        <strain evidence="8">NBRC 103855</strain>
    </source>
</reference>
<dbReference type="InterPro" id="IPR011701">
    <property type="entry name" value="MFS"/>
</dbReference>
<keyword evidence="2" id="KW-1003">Cell membrane</keyword>
<dbReference type="Pfam" id="PF07690">
    <property type="entry name" value="MFS_1"/>
    <property type="match status" value="1"/>
</dbReference>
<evidence type="ECO:0000256" key="4">
    <source>
        <dbReference type="ARBA" id="ARBA00022989"/>
    </source>
</evidence>
<feature type="transmembrane region" description="Helical" evidence="6">
    <location>
        <begin position="41"/>
        <end position="63"/>
    </location>
</feature>
<protein>
    <recommendedName>
        <fullName evidence="7">Major facilitator superfamily (MFS) profile domain-containing protein</fullName>
    </recommendedName>
</protein>
<dbReference type="PANTHER" id="PTHR23513:SF6">
    <property type="entry name" value="MAJOR FACILITATOR SUPERFAMILY ASSOCIATED DOMAIN-CONTAINING PROTEIN"/>
    <property type="match status" value="1"/>
</dbReference>
<feature type="transmembrane region" description="Helical" evidence="6">
    <location>
        <begin position="84"/>
        <end position="105"/>
    </location>
</feature>
<dbReference type="Gene3D" id="1.20.1250.20">
    <property type="entry name" value="MFS general substrate transporter like domains"/>
    <property type="match status" value="1"/>
</dbReference>
<proteinExistence type="predicted"/>
<sequence>MTDTPKQHRLIPLFLSATATSFADWIDYLAIVALLTHWQVGAWGLAWFAIALAAPRLFVGPLAGMLTDRFPHKSVYLGANIGRALICGVMIFSPNPIILLILVALRTSFASASLPASQAAIPNLVGPDQLTSVNSTLFTIRQLTRILGPALGGALLLALSSQSLFVLTAALSVFAALTFLLLEMPGEGRKSHQVSETFLVNFKAGLTEITGQPLLLLATVYFAASMFATFLYDSFAVLYLDSLGMPASFLGAVMAALGAGGIAGALLLGRLSLTTQKAFVSMTVSSAAIGALIMLAGVLPYITQSASALFLTVLFFVVGVANSFALIPYRTIVQLETSKDKMGRVTALSDAFVTATMVSAPFFGSVIISVFKIGAAFLVSGAITLAIAALTWILAQRITKPAAAPASTNSMGT</sequence>
<keyword evidence="4 6" id="KW-1133">Transmembrane helix</keyword>
<keyword evidence="3 6" id="KW-0812">Transmembrane</keyword>
<feature type="transmembrane region" description="Helical" evidence="6">
    <location>
        <begin position="244"/>
        <end position="267"/>
    </location>
</feature>
<feature type="transmembrane region" description="Helical" evidence="6">
    <location>
        <begin position="279"/>
        <end position="302"/>
    </location>
</feature>
<dbReference type="InterPro" id="IPR020846">
    <property type="entry name" value="MFS_dom"/>
</dbReference>
<feature type="domain" description="Major facilitator superfamily (MFS) profile" evidence="7">
    <location>
        <begin position="1"/>
        <end position="399"/>
    </location>
</feature>
<dbReference type="PANTHER" id="PTHR23513">
    <property type="entry name" value="INTEGRAL MEMBRANE EFFLUX PROTEIN-RELATED"/>
    <property type="match status" value="1"/>
</dbReference>
<evidence type="ECO:0000256" key="2">
    <source>
        <dbReference type="ARBA" id="ARBA00022475"/>
    </source>
</evidence>
<evidence type="ECO:0000256" key="5">
    <source>
        <dbReference type="ARBA" id="ARBA00023136"/>
    </source>
</evidence>
<evidence type="ECO:0000313" key="8">
    <source>
        <dbReference type="EMBL" id="GLQ08525.1"/>
    </source>
</evidence>
<keyword evidence="5 6" id="KW-0472">Membrane</keyword>
<feature type="transmembrane region" description="Helical" evidence="6">
    <location>
        <begin position="214"/>
        <end position="232"/>
    </location>
</feature>
<dbReference type="PROSITE" id="PS50850">
    <property type="entry name" value="MFS"/>
    <property type="match status" value="1"/>
</dbReference>
<evidence type="ECO:0000256" key="3">
    <source>
        <dbReference type="ARBA" id="ARBA00022692"/>
    </source>
</evidence>
<organism evidence="8 9">
    <name type="scientific">Devosia yakushimensis</name>
    <dbReference type="NCBI Taxonomy" id="470028"/>
    <lineage>
        <taxon>Bacteria</taxon>
        <taxon>Pseudomonadati</taxon>
        <taxon>Pseudomonadota</taxon>
        <taxon>Alphaproteobacteria</taxon>
        <taxon>Hyphomicrobiales</taxon>
        <taxon>Devosiaceae</taxon>
        <taxon>Devosia</taxon>
    </lineage>
</organism>
<dbReference type="InterPro" id="IPR036259">
    <property type="entry name" value="MFS_trans_sf"/>
</dbReference>
<evidence type="ECO:0000256" key="1">
    <source>
        <dbReference type="ARBA" id="ARBA00004651"/>
    </source>
</evidence>
<feature type="transmembrane region" description="Helical" evidence="6">
    <location>
        <begin position="164"/>
        <end position="182"/>
    </location>
</feature>
<name>A0ABQ5U9X0_9HYPH</name>
<evidence type="ECO:0000313" key="9">
    <source>
        <dbReference type="Proteomes" id="UP001161406"/>
    </source>
</evidence>
<accession>A0ABQ5U9X0</accession>
<dbReference type="Proteomes" id="UP001161406">
    <property type="component" value="Unassembled WGS sequence"/>
</dbReference>
<gene>
    <name evidence="8" type="ORF">GCM10007913_04570</name>
</gene>
<feature type="transmembrane region" description="Helical" evidence="6">
    <location>
        <begin position="347"/>
        <end position="368"/>
    </location>
</feature>
<dbReference type="SUPFAM" id="SSF103473">
    <property type="entry name" value="MFS general substrate transporter"/>
    <property type="match status" value="1"/>
</dbReference>
<feature type="transmembrane region" description="Helical" evidence="6">
    <location>
        <begin position="308"/>
        <end position="327"/>
    </location>
</feature>
<comment type="caution">
    <text evidence="8">The sequence shown here is derived from an EMBL/GenBank/DDBJ whole genome shotgun (WGS) entry which is preliminary data.</text>
</comment>
<evidence type="ECO:0000256" key="6">
    <source>
        <dbReference type="SAM" id="Phobius"/>
    </source>
</evidence>
<evidence type="ECO:0000259" key="7">
    <source>
        <dbReference type="PROSITE" id="PS50850"/>
    </source>
</evidence>
<reference evidence="8" key="2">
    <citation type="submission" date="2023-01" db="EMBL/GenBank/DDBJ databases">
        <title>Draft genome sequence of Devosia yakushimensis strain NBRC 103855.</title>
        <authorList>
            <person name="Sun Q."/>
            <person name="Mori K."/>
        </authorList>
    </citation>
    <scope>NUCLEOTIDE SEQUENCE</scope>
    <source>
        <strain evidence="8">NBRC 103855</strain>
    </source>
</reference>